<dbReference type="EMBL" id="CP001146">
    <property type="protein sequence ID" value="ACI18861.1"/>
    <property type="molecule type" value="Genomic_DNA"/>
</dbReference>
<protein>
    <submittedName>
        <fullName evidence="1">Uncharacterized protein</fullName>
    </submittedName>
</protein>
<sequence>MISRSGKDKDHYSYEDRIKLYYYMKEKKIETREENKKEDNS</sequence>
<accession>B5YCH6</accession>
<reference evidence="1 2" key="1">
    <citation type="journal article" date="2014" name="Genome Announc.">
        <title>Complete Genome Sequence of the Extreme Thermophile Dictyoglomus thermophilum H-6-12.</title>
        <authorList>
            <person name="Coil D.A."/>
            <person name="Badger J.H."/>
            <person name="Forberger H.C."/>
            <person name="Riggs F."/>
            <person name="Madupu R."/>
            <person name="Fedorova N."/>
            <person name="Ward N."/>
            <person name="Robb F.T."/>
            <person name="Eisen J.A."/>
        </authorList>
    </citation>
    <scope>NUCLEOTIDE SEQUENCE [LARGE SCALE GENOMIC DNA]</scope>
    <source>
        <strain evidence="2">ATCC 35947 / DSM 3960 / H-6-12</strain>
    </source>
</reference>
<gene>
    <name evidence="1" type="ordered locus">DICTH_0352</name>
</gene>
<dbReference type="PaxDb" id="309799-DICTH_0352"/>
<dbReference type="HOGENOM" id="CLU_3269162_0_0_0"/>
<evidence type="ECO:0000313" key="1">
    <source>
        <dbReference type="EMBL" id="ACI18861.1"/>
    </source>
</evidence>
<evidence type="ECO:0000313" key="2">
    <source>
        <dbReference type="Proteomes" id="UP000001733"/>
    </source>
</evidence>
<dbReference type="KEGG" id="dth:DICTH_0352"/>
<dbReference type="Proteomes" id="UP000001733">
    <property type="component" value="Chromosome"/>
</dbReference>
<organism evidence="1 2">
    <name type="scientific">Dictyoglomus thermophilum (strain ATCC 35947 / DSM 3960 / H-6-12)</name>
    <dbReference type="NCBI Taxonomy" id="309799"/>
    <lineage>
        <taxon>Bacteria</taxon>
        <taxon>Pseudomonadati</taxon>
        <taxon>Dictyoglomota</taxon>
        <taxon>Dictyoglomia</taxon>
        <taxon>Dictyoglomales</taxon>
        <taxon>Dictyoglomaceae</taxon>
        <taxon>Dictyoglomus</taxon>
    </lineage>
</organism>
<keyword evidence="2" id="KW-1185">Reference proteome</keyword>
<name>B5YCH6_DICT6</name>
<dbReference type="AlphaFoldDB" id="B5YCH6"/>
<proteinExistence type="predicted"/>